<protein>
    <submittedName>
        <fullName evidence="1">Uncharacterized protein</fullName>
    </submittedName>
</protein>
<gene>
    <name evidence="1" type="ORF">DW856_11430</name>
</gene>
<dbReference type="EMBL" id="QSHO01000009">
    <property type="protein sequence ID" value="RHC16392.1"/>
    <property type="molecule type" value="Genomic_DNA"/>
</dbReference>
<evidence type="ECO:0000313" key="2">
    <source>
        <dbReference type="Proteomes" id="UP000283513"/>
    </source>
</evidence>
<dbReference type="AlphaFoldDB" id="A0A3R6AR90"/>
<proteinExistence type="predicted"/>
<evidence type="ECO:0000313" key="1">
    <source>
        <dbReference type="EMBL" id="RHC16392.1"/>
    </source>
</evidence>
<organism evidence="1 2">
    <name type="scientific">Roseburia intestinalis</name>
    <dbReference type="NCBI Taxonomy" id="166486"/>
    <lineage>
        <taxon>Bacteria</taxon>
        <taxon>Bacillati</taxon>
        <taxon>Bacillota</taxon>
        <taxon>Clostridia</taxon>
        <taxon>Lachnospirales</taxon>
        <taxon>Lachnospiraceae</taxon>
        <taxon>Roseburia</taxon>
    </lineage>
</organism>
<reference evidence="1 2" key="1">
    <citation type="submission" date="2018-08" db="EMBL/GenBank/DDBJ databases">
        <title>A genome reference for cultivated species of the human gut microbiota.</title>
        <authorList>
            <person name="Zou Y."/>
            <person name="Xue W."/>
            <person name="Luo G."/>
        </authorList>
    </citation>
    <scope>NUCLEOTIDE SEQUENCE [LARGE SCALE GENOMIC DNA]</scope>
    <source>
        <strain evidence="1 2">AM37-1AC</strain>
    </source>
</reference>
<sequence length="107" mass="12649">MFSTTKNSLTLFLLFVTNLLHLLHDYYNKGIFPCQPVFIVNFTKILHSFLFNFSNKTAKNHHISRKNIVFFRKIIVFSHKKLVFYVDYCHNKVTIKFSGGAAWIFQV</sequence>
<dbReference type="Proteomes" id="UP000283513">
    <property type="component" value="Unassembled WGS sequence"/>
</dbReference>
<accession>A0A3R6AR90</accession>
<comment type="caution">
    <text evidence="1">The sequence shown here is derived from an EMBL/GenBank/DDBJ whole genome shotgun (WGS) entry which is preliminary data.</text>
</comment>
<name>A0A3R6AR90_9FIRM</name>